<dbReference type="InterPro" id="IPR002645">
    <property type="entry name" value="STAS_dom"/>
</dbReference>
<dbReference type="InterPro" id="IPR036513">
    <property type="entry name" value="STAS_dom_sf"/>
</dbReference>
<evidence type="ECO:0000313" key="3">
    <source>
        <dbReference type="Proteomes" id="UP000715441"/>
    </source>
</evidence>
<dbReference type="CDD" id="cd07043">
    <property type="entry name" value="STAS_anti-anti-sigma_factors"/>
    <property type="match status" value="1"/>
</dbReference>
<name>A0ABX1J3X0_9PSEU</name>
<dbReference type="RefSeq" id="WP_168516427.1">
    <property type="nucleotide sequence ID" value="NZ_JAAXLS010000009.1"/>
</dbReference>
<dbReference type="PROSITE" id="PS50801">
    <property type="entry name" value="STAS"/>
    <property type="match status" value="1"/>
</dbReference>
<keyword evidence="3" id="KW-1185">Reference proteome</keyword>
<dbReference type="SUPFAM" id="SSF52091">
    <property type="entry name" value="SpoIIaa-like"/>
    <property type="match status" value="1"/>
</dbReference>
<dbReference type="Pfam" id="PF01740">
    <property type="entry name" value="STAS"/>
    <property type="match status" value="1"/>
</dbReference>
<evidence type="ECO:0000313" key="2">
    <source>
        <dbReference type="EMBL" id="NKQ54492.1"/>
    </source>
</evidence>
<protein>
    <submittedName>
        <fullName evidence="2">STAS domain-containing protein</fullName>
    </submittedName>
</protein>
<evidence type="ECO:0000259" key="1">
    <source>
        <dbReference type="PROSITE" id="PS50801"/>
    </source>
</evidence>
<dbReference type="EMBL" id="JAAXLS010000009">
    <property type="protein sequence ID" value="NKQ54492.1"/>
    <property type="molecule type" value="Genomic_DNA"/>
</dbReference>
<gene>
    <name evidence="2" type="ORF">HFP15_16550</name>
</gene>
<proteinExistence type="predicted"/>
<organism evidence="2 3">
    <name type="scientific">Amycolatopsis acididurans</name>
    <dbReference type="NCBI Taxonomy" id="2724524"/>
    <lineage>
        <taxon>Bacteria</taxon>
        <taxon>Bacillati</taxon>
        <taxon>Actinomycetota</taxon>
        <taxon>Actinomycetes</taxon>
        <taxon>Pseudonocardiales</taxon>
        <taxon>Pseudonocardiaceae</taxon>
        <taxon>Amycolatopsis</taxon>
    </lineage>
</organism>
<dbReference type="Proteomes" id="UP000715441">
    <property type="component" value="Unassembled WGS sequence"/>
</dbReference>
<accession>A0ABX1J3X0</accession>
<sequence>MTDRAGLSATLTHHHRGITQVYVVGELDLDTRDEWRRSVGRQPAEDVSALIVDVSRVSFCSVGGARMLLELQNGANAEGVPVELVVGSKPVRRCLQACQMWELFSTHACHESALARLGESGVSRRPV</sequence>
<feature type="domain" description="STAS" evidence="1">
    <location>
        <begin position="8"/>
        <end position="117"/>
    </location>
</feature>
<reference evidence="2 3" key="1">
    <citation type="submission" date="2020-04" db="EMBL/GenBank/DDBJ databases">
        <title>Novel species.</title>
        <authorList>
            <person name="Teo W.F.A."/>
            <person name="Lipun K."/>
            <person name="Srisuk N."/>
            <person name="Duangmal K."/>
        </authorList>
    </citation>
    <scope>NUCLEOTIDE SEQUENCE [LARGE SCALE GENOMIC DNA]</scope>
    <source>
        <strain evidence="2 3">K13G38</strain>
    </source>
</reference>
<dbReference type="PANTHER" id="PTHR33495:SF2">
    <property type="entry name" value="ANTI-SIGMA FACTOR ANTAGONIST TM_1081-RELATED"/>
    <property type="match status" value="1"/>
</dbReference>
<dbReference type="Gene3D" id="3.30.750.24">
    <property type="entry name" value="STAS domain"/>
    <property type="match status" value="1"/>
</dbReference>
<comment type="caution">
    <text evidence="2">The sequence shown here is derived from an EMBL/GenBank/DDBJ whole genome shotgun (WGS) entry which is preliminary data.</text>
</comment>
<dbReference type="PANTHER" id="PTHR33495">
    <property type="entry name" value="ANTI-SIGMA FACTOR ANTAGONIST TM_1081-RELATED-RELATED"/>
    <property type="match status" value="1"/>
</dbReference>